<dbReference type="Proteomes" id="UP001482620">
    <property type="component" value="Unassembled WGS sequence"/>
</dbReference>
<reference evidence="1 2" key="1">
    <citation type="submission" date="2021-06" db="EMBL/GenBank/DDBJ databases">
        <authorList>
            <person name="Palmer J.M."/>
        </authorList>
    </citation>
    <scope>NUCLEOTIDE SEQUENCE [LARGE SCALE GENOMIC DNA]</scope>
    <source>
        <strain evidence="2">if_2019</strain>
        <tissue evidence="1">Muscle</tissue>
    </source>
</reference>
<sequence length="143" mass="15753">MSSSHNVTDREAKRVQCTVVIPSKLGHSLVTHLLGELSSSSMKEASCHSWYGGGPRNADKQAAGRSSLLAVVITTDRNLWVAPTVMIVYRLCVCHGLRQDRQRTHRRTCPKQNKVLRSASGYAIDAVAINVRHSKRFQGGELS</sequence>
<organism evidence="1 2">
    <name type="scientific">Ilyodon furcidens</name>
    <name type="common">goldbreast splitfin</name>
    <dbReference type="NCBI Taxonomy" id="33524"/>
    <lineage>
        <taxon>Eukaryota</taxon>
        <taxon>Metazoa</taxon>
        <taxon>Chordata</taxon>
        <taxon>Craniata</taxon>
        <taxon>Vertebrata</taxon>
        <taxon>Euteleostomi</taxon>
        <taxon>Actinopterygii</taxon>
        <taxon>Neopterygii</taxon>
        <taxon>Teleostei</taxon>
        <taxon>Neoteleostei</taxon>
        <taxon>Acanthomorphata</taxon>
        <taxon>Ovalentaria</taxon>
        <taxon>Atherinomorphae</taxon>
        <taxon>Cyprinodontiformes</taxon>
        <taxon>Goodeidae</taxon>
        <taxon>Ilyodon</taxon>
    </lineage>
</organism>
<gene>
    <name evidence="1" type="ORF">ILYODFUR_024767</name>
</gene>
<dbReference type="EMBL" id="JAHRIQ010072479">
    <property type="protein sequence ID" value="MEQ2245163.1"/>
    <property type="molecule type" value="Genomic_DNA"/>
</dbReference>
<evidence type="ECO:0000313" key="2">
    <source>
        <dbReference type="Proteomes" id="UP001482620"/>
    </source>
</evidence>
<comment type="caution">
    <text evidence="1">The sequence shown here is derived from an EMBL/GenBank/DDBJ whole genome shotgun (WGS) entry which is preliminary data.</text>
</comment>
<proteinExistence type="predicted"/>
<name>A0ABV0UIU0_9TELE</name>
<evidence type="ECO:0000313" key="1">
    <source>
        <dbReference type="EMBL" id="MEQ2245163.1"/>
    </source>
</evidence>
<keyword evidence="2" id="KW-1185">Reference proteome</keyword>
<protein>
    <submittedName>
        <fullName evidence="1">Uncharacterized protein</fullName>
    </submittedName>
</protein>
<accession>A0ABV0UIU0</accession>